<keyword evidence="5" id="KW-0964">Secreted</keyword>
<accession>A0A067MXD4</accession>
<keyword evidence="12" id="KW-0843">Virulence</keyword>
<dbReference type="PROSITE" id="PS00138">
    <property type="entry name" value="SUBTILASE_SER"/>
    <property type="match status" value="1"/>
</dbReference>
<dbReference type="GO" id="GO:0004252">
    <property type="term" value="F:serine-type endopeptidase activity"/>
    <property type="evidence" value="ECO:0007669"/>
    <property type="project" value="UniProtKB-UniRule"/>
</dbReference>
<dbReference type="OrthoDB" id="409122at2759"/>
<evidence type="ECO:0000256" key="1">
    <source>
        <dbReference type="ARBA" id="ARBA00001910"/>
    </source>
</evidence>
<evidence type="ECO:0000259" key="17">
    <source>
        <dbReference type="PROSITE" id="PS51695"/>
    </source>
</evidence>
<dbReference type="HOGENOM" id="CLU_013783_3_0_1"/>
<dbReference type="PANTHER" id="PTHR14218">
    <property type="entry name" value="PROTEASE S8 TRIPEPTIDYL PEPTIDASE I CLN2"/>
    <property type="match status" value="1"/>
</dbReference>
<dbReference type="InterPro" id="IPR050819">
    <property type="entry name" value="Tripeptidyl-peptidase_I"/>
</dbReference>
<keyword evidence="11 15" id="KW-0106">Calcium</keyword>
<protein>
    <recommendedName>
        <fullName evidence="4">tripeptidyl-peptidase II</fullName>
        <ecNumber evidence="4">3.4.14.10</ecNumber>
    </recommendedName>
</protein>
<dbReference type="PROSITE" id="PS51695">
    <property type="entry name" value="SEDOLISIN"/>
    <property type="match status" value="1"/>
</dbReference>
<keyword evidence="7 15" id="KW-0479">Metal-binding</keyword>
<evidence type="ECO:0000256" key="12">
    <source>
        <dbReference type="ARBA" id="ARBA00023026"/>
    </source>
</evidence>
<dbReference type="PANTHER" id="PTHR14218:SF15">
    <property type="entry name" value="TRIPEPTIDYL-PEPTIDASE 1"/>
    <property type="match status" value="1"/>
</dbReference>
<dbReference type="InParanoid" id="A0A067MXD4"/>
<feature type="binding site" evidence="15">
    <location>
        <position position="568"/>
    </location>
    <ligand>
        <name>Ca(2+)</name>
        <dbReference type="ChEBI" id="CHEBI:29108"/>
    </ligand>
</feature>
<comment type="cofactor">
    <cofactor evidence="15">
        <name>Ca(2+)</name>
        <dbReference type="ChEBI" id="CHEBI:29108"/>
    </cofactor>
    <text evidence="15">Binds 1 Ca(2+) ion per subunit.</text>
</comment>
<dbReference type="Pfam" id="PF09286">
    <property type="entry name" value="Pro-kuma_activ"/>
    <property type="match status" value="1"/>
</dbReference>
<feature type="binding site" evidence="15">
    <location>
        <position position="547"/>
    </location>
    <ligand>
        <name>Ca(2+)</name>
        <dbReference type="ChEBI" id="CHEBI:29108"/>
    </ligand>
</feature>
<evidence type="ECO:0000256" key="4">
    <source>
        <dbReference type="ARBA" id="ARBA00012462"/>
    </source>
</evidence>
<evidence type="ECO:0000256" key="16">
    <source>
        <dbReference type="SAM" id="SignalP"/>
    </source>
</evidence>
<dbReference type="GO" id="GO:0008240">
    <property type="term" value="F:tripeptidyl-peptidase activity"/>
    <property type="evidence" value="ECO:0007669"/>
    <property type="project" value="UniProtKB-EC"/>
</dbReference>
<dbReference type="Proteomes" id="UP000027195">
    <property type="component" value="Unassembled WGS sequence"/>
</dbReference>
<dbReference type="STRING" id="930990.A0A067MXD4"/>
<gene>
    <name evidence="18" type="ORF">BOTBODRAFT_252534</name>
</gene>
<evidence type="ECO:0000256" key="14">
    <source>
        <dbReference type="ARBA" id="ARBA00023180"/>
    </source>
</evidence>
<dbReference type="Gene3D" id="3.40.50.200">
    <property type="entry name" value="Peptidase S8/S53 domain"/>
    <property type="match status" value="1"/>
</dbReference>
<dbReference type="InterPro" id="IPR023828">
    <property type="entry name" value="Peptidase_S8_Ser-AS"/>
</dbReference>
<feature type="chain" id="PRO_5001645088" description="tripeptidyl-peptidase II" evidence="16">
    <location>
        <begin position="19"/>
        <end position="589"/>
    </location>
</feature>
<dbReference type="InterPro" id="IPR030400">
    <property type="entry name" value="Sedolisin_dom"/>
</dbReference>
<keyword evidence="19" id="KW-1185">Reference proteome</keyword>
<dbReference type="SUPFAM" id="SSF54897">
    <property type="entry name" value="Protease propeptides/inhibitors"/>
    <property type="match status" value="1"/>
</dbReference>
<evidence type="ECO:0000256" key="3">
    <source>
        <dbReference type="ARBA" id="ARBA00004239"/>
    </source>
</evidence>
<evidence type="ECO:0000256" key="8">
    <source>
        <dbReference type="ARBA" id="ARBA00022729"/>
    </source>
</evidence>
<dbReference type="SMART" id="SM00944">
    <property type="entry name" value="Pro-kuma_activ"/>
    <property type="match status" value="1"/>
</dbReference>
<evidence type="ECO:0000256" key="11">
    <source>
        <dbReference type="ARBA" id="ARBA00022837"/>
    </source>
</evidence>
<keyword evidence="6 15" id="KW-0645">Protease</keyword>
<evidence type="ECO:0000256" key="7">
    <source>
        <dbReference type="ARBA" id="ARBA00022723"/>
    </source>
</evidence>
<dbReference type="GO" id="GO:0005576">
    <property type="term" value="C:extracellular region"/>
    <property type="evidence" value="ECO:0007669"/>
    <property type="project" value="UniProtKB-SubCell"/>
</dbReference>
<keyword evidence="10 15" id="KW-0720">Serine protease</keyword>
<keyword evidence="8 16" id="KW-0732">Signal</keyword>
<feature type="binding site" evidence="15">
    <location>
        <position position="566"/>
    </location>
    <ligand>
        <name>Ca(2+)</name>
        <dbReference type="ChEBI" id="CHEBI:29108"/>
    </ligand>
</feature>
<dbReference type="SUPFAM" id="SSF52743">
    <property type="entry name" value="Subtilisin-like"/>
    <property type="match status" value="1"/>
</dbReference>
<feature type="binding site" evidence="15">
    <location>
        <position position="548"/>
    </location>
    <ligand>
        <name>Ca(2+)</name>
        <dbReference type="ChEBI" id="CHEBI:29108"/>
    </ligand>
</feature>
<dbReference type="GO" id="GO:0006508">
    <property type="term" value="P:proteolysis"/>
    <property type="evidence" value="ECO:0007669"/>
    <property type="project" value="UniProtKB-KW"/>
</dbReference>
<dbReference type="InterPro" id="IPR036852">
    <property type="entry name" value="Peptidase_S8/S53_dom_sf"/>
</dbReference>
<sequence length="589" mass="62183">MVQLQFCALAVLGALVAASPAAERRVHVVKSSLAEIPRGWALHGTPPTHHTIKLRIGLPQSRFADLERALFQVSDPAHPNYGSHLSKEEVEALVAPQPESLAHVEEWLASHGFAVDALDRSPARDWITIVVPVHQAESMLNTKYHVYKHTESGMEIVRTQSYSLPEYLHPHVDVIQPTTMFGGGLRAFGITSHVEVVAAVPGNETDTSCATQVTPACLQQLYNTANYTPKATDKNSIGITGYLNQYANHADLKTFYQKYLPAAADSTFTEVVINGGQNLQDPSQSGAEAALDVQYAGALTYPTPNTFWSTGGSPPLAGNPAPGQMNTNEPYLDWLNYVLQQPSLPQTISTSYGDDEQTVPLDYATRVCSEFAQLGARGVTLFFSSGDSGVGPGGQSDKSQCVSNDGNATPKFIPAFPVSCPYVTAVGGTTGKPETAVDFSGGGFSNYFAQPSYQSSAVNAYIAALGATNAGLYNKTGRAYPDVAAQGTGFRIFEGGKESSIGGTSASSPTFAGVISLVNDALIASGKPPLGFLNPWLYSGGYKALNDITSGNNPGCGTAGFSAAQGWDPVTGFGTPDFKKIVAALGLNV</sequence>
<dbReference type="AlphaFoldDB" id="A0A067MXD4"/>
<evidence type="ECO:0000256" key="15">
    <source>
        <dbReference type="PROSITE-ProRule" id="PRU01032"/>
    </source>
</evidence>
<dbReference type="InterPro" id="IPR015366">
    <property type="entry name" value="S53_propep"/>
</dbReference>
<evidence type="ECO:0000256" key="13">
    <source>
        <dbReference type="ARBA" id="ARBA00023145"/>
    </source>
</evidence>
<evidence type="ECO:0000256" key="10">
    <source>
        <dbReference type="ARBA" id="ARBA00022825"/>
    </source>
</evidence>
<dbReference type="EMBL" id="KL198027">
    <property type="protein sequence ID" value="KDQ16562.1"/>
    <property type="molecule type" value="Genomic_DNA"/>
</dbReference>
<feature type="signal peptide" evidence="16">
    <location>
        <begin position="1"/>
        <end position="18"/>
    </location>
</feature>
<proteinExistence type="predicted"/>
<dbReference type="CDD" id="cd04056">
    <property type="entry name" value="Peptidases_S53"/>
    <property type="match status" value="1"/>
</dbReference>
<dbReference type="FunFam" id="3.40.50.200:FF:000015">
    <property type="entry name" value="Tripeptidyl peptidase A"/>
    <property type="match status" value="1"/>
</dbReference>
<reference evidence="19" key="1">
    <citation type="journal article" date="2014" name="Proc. Natl. Acad. Sci. U.S.A.">
        <title>Extensive sampling of basidiomycete genomes demonstrates inadequacy of the white-rot/brown-rot paradigm for wood decay fungi.</title>
        <authorList>
            <person name="Riley R."/>
            <person name="Salamov A.A."/>
            <person name="Brown D.W."/>
            <person name="Nagy L.G."/>
            <person name="Floudas D."/>
            <person name="Held B.W."/>
            <person name="Levasseur A."/>
            <person name="Lombard V."/>
            <person name="Morin E."/>
            <person name="Otillar R."/>
            <person name="Lindquist E.A."/>
            <person name="Sun H."/>
            <person name="LaButti K.M."/>
            <person name="Schmutz J."/>
            <person name="Jabbour D."/>
            <person name="Luo H."/>
            <person name="Baker S.E."/>
            <person name="Pisabarro A.G."/>
            <person name="Walton J.D."/>
            <person name="Blanchette R.A."/>
            <person name="Henrissat B."/>
            <person name="Martin F."/>
            <person name="Cullen D."/>
            <person name="Hibbett D.S."/>
            <person name="Grigoriev I.V."/>
        </authorList>
    </citation>
    <scope>NUCLEOTIDE SEQUENCE [LARGE SCALE GENOMIC DNA]</scope>
    <source>
        <strain evidence="19">FD-172 SS1</strain>
    </source>
</reference>
<feature type="active site" description="Charge relay system" evidence="15">
    <location>
        <position position="292"/>
    </location>
</feature>
<keyword evidence="14" id="KW-0325">Glycoprotein</keyword>
<name>A0A067MXD4_BOTB1</name>
<evidence type="ECO:0000256" key="5">
    <source>
        <dbReference type="ARBA" id="ARBA00022525"/>
    </source>
</evidence>
<feature type="domain" description="Peptidase S53" evidence="17">
    <location>
        <begin position="212"/>
        <end position="588"/>
    </location>
</feature>
<evidence type="ECO:0000313" key="19">
    <source>
        <dbReference type="Proteomes" id="UP000027195"/>
    </source>
</evidence>
<evidence type="ECO:0000256" key="6">
    <source>
        <dbReference type="ARBA" id="ARBA00022670"/>
    </source>
</evidence>
<dbReference type="CDD" id="cd11377">
    <property type="entry name" value="Pro-peptidase_S53"/>
    <property type="match status" value="1"/>
</dbReference>
<evidence type="ECO:0000256" key="2">
    <source>
        <dbReference type="ARBA" id="ARBA00002451"/>
    </source>
</evidence>
<feature type="active site" description="Charge relay system" evidence="15">
    <location>
        <position position="288"/>
    </location>
</feature>
<dbReference type="GO" id="GO:0046872">
    <property type="term" value="F:metal ion binding"/>
    <property type="evidence" value="ECO:0007669"/>
    <property type="project" value="UniProtKB-UniRule"/>
</dbReference>
<evidence type="ECO:0000313" key="18">
    <source>
        <dbReference type="EMBL" id="KDQ16562.1"/>
    </source>
</evidence>
<comment type="subcellular location">
    <subcellularLocation>
        <location evidence="3">Secreted</location>
        <location evidence="3">Extracellular space</location>
    </subcellularLocation>
</comment>
<dbReference type="EC" id="3.4.14.10" evidence="4"/>
<keyword evidence="13" id="KW-0865">Zymogen</keyword>
<comment type="function">
    <text evidence="2">Secreted tripeptidyl-peptidase which degrades proteins at acidic pHs and is involved in virulence.</text>
</comment>
<keyword evidence="9 15" id="KW-0378">Hydrolase</keyword>
<comment type="catalytic activity">
    <reaction evidence="1">
        <text>Release of an N-terminal tripeptide from a polypeptide.</text>
        <dbReference type="EC" id="3.4.14.10"/>
    </reaction>
</comment>
<feature type="active site" description="Charge relay system" evidence="15">
    <location>
        <position position="505"/>
    </location>
</feature>
<organism evidence="18 19">
    <name type="scientific">Botryobasidium botryosum (strain FD-172 SS1)</name>
    <dbReference type="NCBI Taxonomy" id="930990"/>
    <lineage>
        <taxon>Eukaryota</taxon>
        <taxon>Fungi</taxon>
        <taxon>Dikarya</taxon>
        <taxon>Basidiomycota</taxon>
        <taxon>Agaricomycotina</taxon>
        <taxon>Agaricomycetes</taxon>
        <taxon>Cantharellales</taxon>
        <taxon>Botryobasidiaceae</taxon>
        <taxon>Botryobasidium</taxon>
    </lineage>
</organism>
<evidence type="ECO:0000256" key="9">
    <source>
        <dbReference type="ARBA" id="ARBA00022801"/>
    </source>
</evidence>